<gene>
    <name evidence="2" type="ORF">SDC9_141609</name>
</gene>
<comment type="caution">
    <text evidence="2">The sequence shown here is derived from an EMBL/GenBank/DDBJ whole genome shotgun (WGS) entry which is preliminary data.</text>
</comment>
<keyword evidence="1" id="KW-0472">Membrane</keyword>
<keyword evidence="1" id="KW-0812">Transmembrane</keyword>
<organism evidence="2">
    <name type="scientific">bioreactor metagenome</name>
    <dbReference type="NCBI Taxonomy" id="1076179"/>
    <lineage>
        <taxon>unclassified sequences</taxon>
        <taxon>metagenomes</taxon>
        <taxon>ecological metagenomes</taxon>
    </lineage>
</organism>
<dbReference type="Gene3D" id="1.20.120.1630">
    <property type="match status" value="1"/>
</dbReference>
<dbReference type="AlphaFoldDB" id="A0A645E0T3"/>
<evidence type="ECO:0000313" key="2">
    <source>
        <dbReference type="EMBL" id="MPM94463.1"/>
    </source>
</evidence>
<protein>
    <recommendedName>
        <fullName evidence="3">Steroid 5-alpha reductase C-terminal domain-containing protein</fullName>
    </recommendedName>
</protein>
<evidence type="ECO:0008006" key="3">
    <source>
        <dbReference type="Google" id="ProtNLM"/>
    </source>
</evidence>
<feature type="transmembrane region" description="Helical" evidence="1">
    <location>
        <begin position="121"/>
        <end position="138"/>
    </location>
</feature>
<dbReference type="InterPro" id="IPR010721">
    <property type="entry name" value="UstE-like"/>
</dbReference>
<dbReference type="PANTHER" id="PTHR32251">
    <property type="entry name" value="3-OXO-5-ALPHA-STEROID 4-DEHYDROGENASE"/>
    <property type="match status" value="1"/>
</dbReference>
<dbReference type="PANTHER" id="PTHR32251:SF17">
    <property type="entry name" value="STEROID 5-ALPHA REDUCTASE C-TERMINAL DOMAIN-CONTAINING PROTEIN"/>
    <property type="match status" value="1"/>
</dbReference>
<proteinExistence type="predicted"/>
<dbReference type="EMBL" id="VSSQ01041091">
    <property type="protein sequence ID" value="MPM94463.1"/>
    <property type="molecule type" value="Genomic_DNA"/>
</dbReference>
<name>A0A645E0T3_9ZZZZ</name>
<sequence length="197" mass="22594">MLRAYWGIRLSANWAYTFRGYSHQDWRYTMLREKSGALFPLVSLFGIMLFPTLVVFLCLLPALHYIQFGGVNLFTLLGFALCVSAATLQLIADVQLHRFQQKAVNRGQIIRSGVWRHARHPNYLGEILMWWGVFAVLVSVRPGLWLLGLGALTNTLMFLFISIPMAETRMAGYKEGFDRYVKETNRLLPIALKHEKA</sequence>
<evidence type="ECO:0000256" key="1">
    <source>
        <dbReference type="SAM" id="Phobius"/>
    </source>
</evidence>
<reference evidence="2" key="1">
    <citation type="submission" date="2019-08" db="EMBL/GenBank/DDBJ databases">
        <authorList>
            <person name="Kucharzyk K."/>
            <person name="Murdoch R.W."/>
            <person name="Higgins S."/>
            <person name="Loffler F."/>
        </authorList>
    </citation>
    <scope>NUCLEOTIDE SEQUENCE</scope>
</reference>
<keyword evidence="1" id="KW-1133">Transmembrane helix</keyword>
<accession>A0A645E0T3</accession>
<dbReference type="Pfam" id="PF06966">
    <property type="entry name" value="DUF1295"/>
    <property type="match status" value="1"/>
</dbReference>
<dbReference type="GO" id="GO:0016020">
    <property type="term" value="C:membrane"/>
    <property type="evidence" value="ECO:0007669"/>
    <property type="project" value="TreeGrafter"/>
</dbReference>
<feature type="transmembrane region" description="Helical" evidence="1">
    <location>
        <begin position="37"/>
        <end position="63"/>
    </location>
</feature>
<feature type="transmembrane region" description="Helical" evidence="1">
    <location>
        <begin position="144"/>
        <end position="166"/>
    </location>
</feature>
<feature type="transmembrane region" description="Helical" evidence="1">
    <location>
        <begin position="69"/>
        <end position="92"/>
    </location>
</feature>
<dbReference type="PROSITE" id="PS50244">
    <property type="entry name" value="S5A_REDUCTASE"/>
    <property type="match status" value="1"/>
</dbReference>